<dbReference type="GO" id="GO:0050660">
    <property type="term" value="F:flavin adenine dinucleotide binding"/>
    <property type="evidence" value="ECO:0007669"/>
    <property type="project" value="TreeGrafter"/>
</dbReference>
<dbReference type="InterPro" id="IPR032710">
    <property type="entry name" value="NTF2-like_dom_sf"/>
</dbReference>
<sequence>MTLPSPDRRATDWLAAFDAALQAGDPGRAAALFDADGYWRDLVAFTWNIRTQEGRGAIGEMLAAQLPAVKPSGFRLDGAATEAGGVVEAWFVFETAACRGRGHLRLKATPEGDRAWTLLTTMVELKGFEEKTGTRRIKGAEHGVHPGRKTWAERRAEEAATLGITEQPYVVIIGGGQGGIMLAARLRRLGVPTLVIEKNARAGDSWRRRYKSLCLHDPVWYDHLPYLPFPDDWPVFSPKDKIGDWLEMYTRVMEINYWSSTTAKQARFDEARGEWAVTVERDGREIVLRPKQLVFALGVSGYPNVPALPGAESFEGDQHHSSRHPGPEAYRGKKAVVLGSNNSAHDICAALWEHGADVTMIQRSSTHIAPSDSLMELALGGLYSEQAVQAGIDHHTADLVFASVPYRIMHSFHIPVYEEMKRRDADLYARLEQAGFLLDFGDDGSGLFMKYLRRGSGYYIDVGASELVANGSIKLRSRVGIERVNPRSVTLTDGSELPADLLVYATGYGSMNQFLADLVSPEVADRVGKVWGLGSGTTKDPGPWEGELRNMWKPTQQPQLWIHGGNMHQSRHYSQFLSLQLKARYEGLPTPVYGQAPVHHLR</sequence>
<dbReference type="Gene3D" id="3.10.450.50">
    <property type="match status" value="1"/>
</dbReference>
<dbReference type="OrthoDB" id="9773233at2"/>
<dbReference type="Gene3D" id="3.50.50.60">
    <property type="entry name" value="FAD/NAD(P)-binding domain"/>
    <property type="match status" value="1"/>
</dbReference>
<gene>
    <name evidence="3" type="ORF">ISF6_1970</name>
</gene>
<evidence type="ECO:0000313" key="4">
    <source>
        <dbReference type="Proteomes" id="UP000037660"/>
    </source>
</evidence>
<evidence type="ECO:0000313" key="3">
    <source>
        <dbReference type="EMBL" id="GAP36130.1"/>
    </source>
</evidence>
<accession>A0A0K8P1T4</accession>
<comment type="caution">
    <text evidence="3">The sequence shown here is derived from an EMBL/GenBank/DDBJ whole genome shotgun (WGS) entry which is preliminary data.</text>
</comment>
<dbReference type="InterPro" id="IPR050982">
    <property type="entry name" value="Auxin_biosynth/cation_transpt"/>
</dbReference>
<dbReference type="STRING" id="1547922.ISF6_1970"/>
<keyword evidence="1" id="KW-0560">Oxidoreductase</keyword>
<dbReference type="PANTHER" id="PTHR43539:SF68">
    <property type="entry name" value="FLAVIN-BINDING MONOOXYGENASE-LIKE PROTEIN (AFU_ORTHOLOGUE AFUA_4G09220)"/>
    <property type="match status" value="1"/>
</dbReference>
<dbReference type="SUPFAM" id="SSF51905">
    <property type="entry name" value="FAD/NAD(P)-binding domain"/>
    <property type="match status" value="1"/>
</dbReference>
<evidence type="ECO:0000256" key="1">
    <source>
        <dbReference type="ARBA" id="ARBA00023002"/>
    </source>
</evidence>
<dbReference type="EMBL" id="BBYR01000032">
    <property type="protein sequence ID" value="GAP36130.1"/>
    <property type="molecule type" value="Genomic_DNA"/>
</dbReference>
<dbReference type="GO" id="GO:0004497">
    <property type="term" value="F:monooxygenase activity"/>
    <property type="evidence" value="ECO:0007669"/>
    <property type="project" value="UniProtKB-KW"/>
</dbReference>
<dbReference type="Proteomes" id="UP000037660">
    <property type="component" value="Unassembled WGS sequence"/>
</dbReference>
<feature type="region of interest" description="Disordered" evidence="2">
    <location>
        <begin position="310"/>
        <end position="329"/>
    </location>
</feature>
<evidence type="ECO:0000256" key="2">
    <source>
        <dbReference type="SAM" id="MobiDB-lite"/>
    </source>
</evidence>
<protein>
    <submittedName>
        <fullName evidence="3">Flavin-containing monooxygenase</fullName>
    </submittedName>
</protein>
<proteinExistence type="predicted"/>
<dbReference type="AlphaFoldDB" id="A0A0K8P1T4"/>
<dbReference type="RefSeq" id="WP_054020141.1">
    <property type="nucleotide sequence ID" value="NZ_BBYR01000032.1"/>
</dbReference>
<organism evidence="3 4">
    <name type="scientific">Piscinibacter sakaiensis</name>
    <name type="common">Ideonella sakaiensis</name>
    <dbReference type="NCBI Taxonomy" id="1547922"/>
    <lineage>
        <taxon>Bacteria</taxon>
        <taxon>Pseudomonadati</taxon>
        <taxon>Pseudomonadota</taxon>
        <taxon>Betaproteobacteria</taxon>
        <taxon>Burkholderiales</taxon>
        <taxon>Sphaerotilaceae</taxon>
        <taxon>Piscinibacter</taxon>
    </lineage>
</organism>
<name>A0A0K8P1T4_PISS1</name>
<dbReference type="SUPFAM" id="SSF54427">
    <property type="entry name" value="NTF2-like"/>
    <property type="match status" value="1"/>
</dbReference>
<keyword evidence="4" id="KW-1185">Reference proteome</keyword>
<dbReference type="Pfam" id="PF13738">
    <property type="entry name" value="Pyr_redox_3"/>
    <property type="match status" value="1"/>
</dbReference>
<reference evidence="3 4" key="2">
    <citation type="journal article" date="2016" name="Science">
        <title>A bacterium that degrades and assimilates poly(ethylene terephthalate).</title>
        <authorList>
            <person name="Yoshida S."/>
            <person name="Hiraga K."/>
            <person name="Takehana T."/>
            <person name="Taniguchi I."/>
            <person name="Yamaji H."/>
            <person name="Maeda Y."/>
            <person name="Toyohara K."/>
            <person name="Miyamoto K."/>
            <person name="Kimura Y."/>
            <person name="Oda K."/>
        </authorList>
    </citation>
    <scope>NUCLEOTIDE SEQUENCE [LARGE SCALE GENOMIC DNA]</scope>
    <source>
        <strain evidence="4">NBRC 110686 / TISTR 2288 / 201-F6</strain>
    </source>
</reference>
<keyword evidence="3" id="KW-0503">Monooxygenase</keyword>
<dbReference type="PRINTS" id="PR00411">
    <property type="entry name" value="PNDRDTASEI"/>
</dbReference>
<dbReference type="PANTHER" id="PTHR43539">
    <property type="entry name" value="FLAVIN-BINDING MONOOXYGENASE-LIKE PROTEIN (AFU_ORTHOLOGUE AFUA_4G09220)"/>
    <property type="match status" value="1"/>
</dbReference>
<dbReference type="InterPro" id="IPR036188">
    <property type="entry name" value="FAD/NAD-bd_sf"/>
</dbReference>
<reference evidence="4" key="1">
    <citation type="submission" date="2015-07" db="EMBL/GenBank/DDBJ databases">
        <title>Discovery of a poly(ethylene terephthalate assimilation.</title>
        <authorList>
            <person name="Yoshida S."/>
            <person name="Hiraga K."/>
            <person name="Takehana T."/>
            <person name="Taniguchi I."/>
            <person name="Yamaji H."/>
            <person name="Maeda Y."/>
            <person name="Toyohara K."/>
            <person name="Miyamoto K."/>
            <person name="Kimura Y."/>
            <person name="Oda K."/>
        </authorList>
    </citation>
    <scope>NUCLEOTIDE SEQUENCE [LARGE SCALE GENOMIC DNA]</scope>
    <source>
        <strain evidence="4">NBRC 110686 / TISTR 2288 / 201-F6</strain>
    </source>
</reference>